<proteinExistence type="predicted"/>
<name>A0ABP0I2V2_9DINO</name>
<dbReference type="Proteomes" id="UP001642464">
    <property type="component" value="Unassembled WGS sequence"/>
</dbReference>
<dbReference type="InterPro" id="IPR050553">
    <property type="entry name" value="Thioredoxin_ResA/DsbE_sf"/>
</dbReference>
<accession>A0ABP0I2V2</accession>
<organism evidence="2 3">
    <name type="scientific">Durusdinium trenchii</name>
    <dbReference type="NCBI Taxonomy" id="1381693"/>
    <lineage>
        <taxon>Eukaryota</taxon>
        <taxon>Sar</taxon>
        <taxon>Alveolata</taxon>
        <taxon>Dinophyceae</taxon>
        <taxon>Suessiales</taxon>
        <taxon>Symbiodiniaceae</taxon>
        <taxon>Durusdinium</taxon>
    </lineage>
</organism>
<dbReference type="PANTHER" id="PTHR42852">
    <property type="entry name" value="THIOL:DISULFIDE INTERCHANGE PROTEIN DSBE"/>
    <property type="match status" value="1"/>
</dbReference>
<dbReference type="Gene3D" id="3.40.30.10">
    <property type="entry name" value="Glutaredoxin"/>
    <property type="match status" value="1"/>
</dbReference>
<evidence type="ECO:0000259" key="1">
    <source>
        <dbReference type="PROSITE" id="PS51352"/>
    </source>
</evidence>
<comment type="caution">
    <text evidence="2">The sequence shown here is derived from an EMBL/GenBank/DDBJ whole genome shotgun (WGS) entry which is preliminary data.</text>
</comment>
<evidence type="ECO:0000313" key="3">
    <source>
        <dbReference type="Proteomes" id="UP001642464"/>
    </source>
</evidence>
<dbReference type="Gene3D" id="1.25.40.10">
    <property type="entry name" value="Tetratricopeptide repeat domain"/>
    <property type="match status" value="1"/>
</dbReference>
<dbReference type="PROSITE" id="PS51352">
    <property type="entry name" value="THIOREDOXIN_2"/>
    <property type="match status" value="1"/>
</dbReference>
<feature type="non-terminal residue" evidence="2">
    <location>
        <position position="1"/>
    </location>
</feature>
<dbReference type="EMBL" id="CAXAMM010002285">
    <property type="protein sequence ID" value="CAK8995600.1"/>
    <property type="molecule type" value="Genomic_DNA"/>
</dbReference>
<feature type="domain" description="Thioredoxin" evidence="1">
    <location>
        <begin position="471"/>
        <end position="613"/>
    </location>
</feature>
<dbReference type="CDD" id="cd02966">
    <property type="entry name" value="TlpA_like_family"/>
    <property type="match status" value="1"/>
</dbReference>
<dbReference type="SUPFAM" id="SSF52833">
    <property type="entry name" value="Thioredoxin-like"/>
    <property type="match status" value="1"/>
</dbReference>
<sequence length="613" mass="68219">GVDVGTVLGYKPTQSDVDYETPEPNEYSACKLEVERQGKGSGWLLYGPQGQVLRRFLDSDGDQRVDQYRYYKHGLEVYRDIDTNGNNEVDQCRWFNTGGSRWGVDKNEDGRIDSWEVISAEEASREAILALAARDAARLQAVLLTAEDASQVGLAQSLASQILSKLKDVSGEMQRVLSSTRVITPQSKWLRFDSSMLMPNRIPVDPERNTQELTVYENVMAIVDNDGQTGFVQIGEMIRIGDAWKLTRIPQPLEGERLEVTEGGLLMQPAMATAGVASSTGLSPKMQELIDRLKALDEQAPSGAAAPAELAKYNVARADLLNALADASGSTEERNIWLRQMIEGIAAATQMDAFPGGMKRLEAWETRLRQSKDNPELMAFVVFQRMLTEYNLELQSADPDERQRVQEDWLKKLQSYVAEFPKAENAPDALLQLAITFEFNGDAKQATTWYERLVRDYRDTPAGARGAGALRRLGLKGRQLTLKGAGLTGGTIDTSAYRGRVLAVVFWATWCKPCTEDLPQLQELYKTYQRQGFEVLGVNLDSPGAPIREYIQQYRVAWPHIHEEGGLESRPAVEFGVISLPTMFLVDQQGTVVSSSTTVAELKELVPELLNKK</sequence>
<dbReference type="InterPro" id="IPR013766">
    <property type="entry name" value="Thioredoxin_domain"/>
</dbReference>
<dbReference type="InterPro" id="IPR036249">
    <property type="entry name" value="Thioredoxin-like_sf"/>
</dbReference>
<evidence type="ECO:0000313" key="2">
    <source>
        <dbReference type="EMBL" id="CAK8995600.1"/>
    </source>
</evidence>
<gene>
    <name evidence="2" type="ORF">SCF082_LOCUS4429</name>
</gene>
<reference evidence="2 3" key="1">
    <citation type="submission" date="2024-02" db="EMBL/GenBank/DDBJ databases">
        <authorList>
            <person name="Chen Y."/>
            <person name="Shah S."/>
            <person name="Dougan E. K."/>
            <person name="Thang M."/>
            <person name="Chan C."/>
        </authorList>
    </citation>
    <scope>NUCLEOTIDE SEQUENCE [LARGE SCALE GENOMIC DNA]</scope>
</reference>
<keyword evidence="3" id="KW-1185">Reference proteome</keyword>
<dbReference type="InterPro" id="IPR000866">
    <property type="entry name" value="AhpC/TSA"/>
</dbReference>
<protein>
    <submittedName>
        <fullName evidence="2">Thiol-disulfide oxidoreductase ResA</fullName>
    </submittedName>
</protein>
<dbReference type="Pfam" id="PF00578">
    <property type="entry name" value="AhpC-TSA"/>
    <property type="match status" value="1"/>
</dbReference>
<dbReference type="PANTHER" id="PTHR42852:SF18">
    <property type="entry name" value="CHROMOSOME UNDETERMINED SCAFFOLD_47, WHOLE GENOME SHOTGUN SEQUENCE"/>
    <property type="match status" value="1"/>
</dbReference>
<dbReference type="InterPro" id="IPR011990">
    <property type="entry name" value="TPR-like_helical_dom_sf"/>
</dbReference>